<evidence type="ECO:0000313" key="3">
    <source>
        <dbReference type="Proteomes" id="UP000006757"/>
    </source>
</evidence>
<accession>K1VZ85</accession>
<evidence type="ECO:0000313" key="2">
    <source>
        <dbReference type="EMBL" id="EKD02078.1"/>
    </source>
</evidence>
<keyword evidence="3" id="KW-1185">Reference proteome</keyword>
<comment type="caution">
    <text evidence="2">The sequence shown here is derived from an EMBL/GenBank/DDBJ whole genome shotgun (WGS) entry which is preliminary data.</text>
</comment>
<evidence type="ECO:0000256" key="1">
    <source>
        <dbReference type="SAM" id="MobiDB-lite"/>
    </source>
</evidence>
<gene>
    <name evidence="2" type="ORF">A1Q2_03630</name>
</gene>
<reference evidence="2 3" key="1">
    <citation type="journal article" date="2012" name="Eukaryot. Cell">
        <title>Genome sequence of the Trichosporon asahii environmental strain CBS 8904.</title>
        <authorList>
            <person name="Yang R.Y."/>
            <person name="Li H.T."/>
            <person name="Zhu H."/>
            <person name="Zhou G.P."/>
            <person name="Wang M."/>
            <person name="Wang L."/>
        </authorList>
    </citation>
    <scope>NUCLEOTIDE SEQUENCE [LARGE SCALE GENOMIC DNA]</scope>
    <source>
        <strain evidence="2 3">CBS 8904</strain>
    </source>
</reference>
<organism evidence="2 3">
    <name type="scientific">Trichosporon asahii var. asahii (strain CBS 8904)</name>
    <name type="common">Yeast</name>
    <dbReference type="NCBI Taxonomy" id="1220162"/>
    <lineage>
        <taxon>Eukaryota</taxon>
        <taxon>Fungi</taxon>
        <taxon>Dikarya</taxon>
        <taxon>Basidiomycota</taxon>
        <taxon>Agaricomycotina</taxon>
        <taxon>Tremellomycetes</taxon>
        <taxon>Trichosporonales</taxon>
        <taxon>Trichosporonaceae</taxon>
        <taxon>Trichosporon</taxon>
    </lineage>
</organism>
<proteinExistence type="predicted"/>
<dbReference type="EMBL" id="AMBO01000298">
    <property type="protein sequence ID" value="EKD02078.1"/>
    <property type="molecule type" value="Genomic_DNA"/>
</dbReference>
<name>K1VZ85_TRIAC</name>
<feature type="region of interest" description="Disordered" evidence="1">
    <location>
        <begin position="1"/>
        <end position="47"/>
    </location>
</feature>
<dbReference type="Proteomes" id="UP000006757">
    <property type="component" value="Unassembled WGS sequence"/>
</dbReference>
<dbReference type="AlphaFoldDB" id="K1VZ85"/>
<dbReference type="HOGENOM" id="CLU_2529073_0_0_1"/>
<feature type="compositionally biased region" description="Low complexity" evidence="1">
    <location>
        <begin position="1"/>
        <end position="25"/>
    </location>
</feature>
<protein>
    <submittedName>
        <fullName evidence="2">Uncharacterized protein</fullName>
    </submittedName>
</protein>
<sequence length="84" mass="8527">MSTLAPRASSASAAAVRSFTVATSSREGPARTGTGPPVQEGGAPLGSRFRMLPSARFTTSGQPPTLVGGQPPGHYRGLLFSVLT</sequence>
<dbReference type="InParanoid" id="K1VZ85"/>